<dbReference type="Pfam" id="PF01052">
    <property type="entry name" value="FliMN_C"/>
    <property type="match status" value="1"/>
</dbReference>
<comment type="subcellular location">
    <subcellularLocation>
        <location evidence="1">Bacterial flagellum basal body</location>
    </subcellularLocation>
    <subcellularLocation>
        <location evidence="2">Cell membrane</location>
        <topology evidence="2">Peripheral membrane protein</topology>
    </subcellularLocation>
</comment>
<evidence type="ECO:0000256" key="8">
    <source>
        <dbReference type="ARBA" id="ARBA00023136"/>
    </source>
</evidence>
<keyword evidence="12" id="KW-0282">Flagellum</keyword>
<evidence type="ECO:0000256" key="3">
    <source>
        <dbReference type="ARBA" id="ARBA00011049"/>
    </source>
</evidence>
<protein>
    <recommendedName>
        <fullName evidence="4">Flagellar motor switch protein FliM</fullName>
    </recommendedName>
</protein>
<dbReference type="Proteomes" id="UP001204798">
    <property type="component" value="Unassembled WGS sequence"/>
</dbReference>
<keyword evidence="7" id="KW-0283">Flagellar rotation</keyword>
<evidence type="ECO:0000259" key="10">
    <source>
        <dbReference type="Pfam" id="PF01052"/>
    </source>
</evidence>
<evidence type="ECO:0000313" key="12">
    <source>
        <dbReference type="EMBL" id="MCS3918721.1"/>
    </source>
</evidence>
<evidence type="ECO:0000256" key="9">
    <source>
        <dbReference type="ARBA" id="ARBA00023143"/>
    </source>
</evidence>
<dbReference type="Pfam" id="PF02154">
    <property type="entry name" value="FliM"/>
    <property type="match status" value="1"/>
</dbReference>
<evidence type="ECO:0000256" key="6">
    <source>
        <dbReference type="ARBA" id="ARBA00022500"/>
    </source>
</evidence>
<accession>A0ABT2ELA3</accession>
<keyword evidence="8" id="KW-0472">Membrane</keyword>
<keyword evidence="12" id="KW-0966">Cell projection</keyword>
<dbReference type="InterPro" id="IPR001689">
    <property type="entry name" value="Flag_FliM"/>
</dbReference>
<keyword evidence="13" id="KW-1185">Reference proteome</keyword>
<evidence type="ECO:0000256" key="2">
    <source>
        <dbReference type="ARBA" id="ARBA00004202"/>
    </source>
</evidence>
<evidence type="ECO:0000256" key="1">
    <source>
        <dbReference type="ARBA" id="ARBA00004117"/>
    </source>
</evidence>
<sequence>MHEACAVEANESAGHEIVAWYVEVVNRILRAATEALEGMAGLTVERGKPFLRFSAYTEEDVTAAISVEGSVKGVVLLELNYRTAVRLLQRLIGEELNTNLPISDFLNESELARSALQEIANVLVGRSAMYLEEVGKTCVISPPELLMRRGILLSERDFQQIVIPLNTEAGELRLSVALSPSEGNEGQGAFVAQHFIQPRRSVVRYDFSNPEYLGRTVYAILQQIHERYQQLLNQEFGIRMRIGLRSSAPRFEKDTFVNFLQRDYQWSVAAAFNIGLGGGIWILAISQSLALILIDRWLGGPGKATSVEKKEWTPLERAALSRVLGFLGDVYTNAWVQQGYRQLALRLTQIFIGDLSDQTVNYHSGGALLVSHRLQIGEETGVLQWILPAESLSALISKPNRQVSISLAQTSPLSPAVRLKLSFGWRGFPISIQQLQNLKVGTVLPLQSNFLVWCEGRVIGVGQPYRRNGRLVAKIVRWHFTPLPSLSHPDNKSDEGAEGAKG</sequence>
<dbReference type="InterPro" id="IPR036429">
    <property type="entry name" value="SpoA-like_sf"/>
</dbReference>
<evidence type="ECO:0000313" key="13">
    <source>
        <dbReference type="Proteomes" id="UP001204798"/>
    </source>
</evidence>
<dbReference type="InterPro" id="IPR001543">
    <property type="entry name" value="FliN-like_C"/>
</dbReference>
<keyword evidence="12" id="KW-0969">Cilium</keyword>
<feature type="domain" description="Flagellar motor switch protein FliN-like C-terminal" evidence="10">
    <location>
        <begin position="426"/>
        <end position="478"/>
    </location>
</feature>
<feature type="domain" description="Chemotaxis phosphatase CheX-like" evidence="11">
    <location>
        <begin position="61"/>
        <end position="165"/>
    </location>
</feature>
<keyword evidence="6" id="KW-0145">Chemotaxis</keyword>
<dbReference type="InterPro" id="IPR038756">
    <property type="entry name" value="CheX-like"/>
</dbReference>
<dbReference type="PANTHER" id="PTHR39452:SF1">
    <property type="entry name" value="CHEY-P PHOSPHATASE CHEX"/>
    <property type="match status" value="1"/>
</dbReference>
<dbReference type="Pfam" id="PF13690">
    <property type="entry name" value="CheX"/>
    <property type="match status" value="1"/>
</dbReference>
<evidence type="ECO:0000256" key="7">
    <source>
        <dbReference type="ARBA" id="ARBA00022779"/>
    </source>
</evidence>
<keyword evidence="9" id="KW-0975">Bacterial flagellum</keyword>
<comment type="similarity">
    <text evidence="3">Belongs to the FliM family.</text>
</comment>
<name>A0ABT2ELA3_9BACT</name>
<evidence type="ECO:0000256" key="5">
    <source>
        <dbReference type="ARBA" id="ARBA00022475"/>
    </source>
</evidence>
<dbReference type="EMBL" id="JANUCP010000002">
    <property type="protein sequence ID" value="MCS3918721.1"/>
    <property type="molecule type" value="Genomic_DNA"/>
</dbReference>
<dbReference type="PANTHER" id="PTHR39452">
    <property type="entry name" value="CHEY-P PHOSPHATASE CHEX"/>
    <property type="match status" value="1"/>
</dbReference>
<evidence type="ECO:0000259" key="11">
    <source>
        <dbReference type="Pfam" id="PF13690"/>
    </source>
</evidence>
<organism evidence="12 13">
    <name type="scientific">Candidatus Fervidibacter sacchari</name>
    <dbReference type="NCBI Taxonomy" id="1448929"/>
    <lineage>
        <taxon>Bacteria</taxon>
        <taxon>Candidatus Fervidibacterota</taxon>
        <taxon>Candidatus Fervidibacter</taxon>
    </lineage>
</organism>
<dbReference type="SUPFAM" id="SSF101801">
    <property type="entry name" value="Surface presentation of antigens (SPOA)"/>
    <property type="match status" value="1"/>
</dbReference>
<gene>
    <name evidence="12" type="ORF">M2350_001121</name>
</gene>
<dbReference type="InterPro" id="IPR028051">
    <property type="entry name" value="CheX-like_dom"/>
</dbReference>
<dbReference type="SUPFAM" id="SSF103039">
    <property type="entry name" value="CheC-like"/>
    <property type="match status" value="2"/>
</dbReference>
<reference evidence="12 13" key="1">
    <citation type="submission" date="2022-08" db="EMBL/GenBank/DDBJ databases">
        <title>Bacterial and archaeal communities from various locations to study Microbial Dark Matter (Phase II).</title>
        <authorList>
            <person name="Stepanauskas R."/>
        </authorList>
    </citation>
    <scope>NUCLEOTIDE SEQUENCE [LARGE SCALE GENOMIC DNA]</scope>
    <source>
        <strain evidence="12 13">PD1</strain>
    </source>
</reference>
<keyword evidence="5" id="KW-1003">Cell membrane</keyword>
<dbReference type="RefSeq" id="WP_259094753.1">
    <property type="nucleotide sequence ID" value="NZ_CP130454.1"/>
</dbReference>
<dbReference type="Gene3D" id="3.40.1550.10">
    <property type="entry name" value="CheC-like"/>
    <property type="match status" value="2"/>
</dbReference>
<evidence type="ECO:0000256" key="4">
    <source>
        <dbReference type="ARBA" id="ARBA00021898"/>
    </source>
</evidence>
<comment type="caution">
    <text evidence="12">The sequence shown here is derived from an EMBL/GenBank/DDBJ whole genome shotgun (WGS) entry which is preliminary data.</text>
</comment>
<dbReference type="CDD" id="cd17906">
    <property type="entry name" value="CheX"/>
    <property type="match status" value="1"/>
</dbReference>
<dbReference type="InterPro" id="IPR028976">
    <property type="entry name" value="CheC-like_sf"/>
</dbReference>
<proteinExistence type="inferred from homology"/>